<reference evidence="1" key="1">
    <citation type="submission" date="2021-06" db="EMBL/GenBank/DDBJ databases">
        <title>Bradyrhizobium sp. S2-11-2 Genome sequencing.</title>
        <authorList>
            <person name="Jin L."/>
        </authorList>
    </citation>
    <scope>NUCLEOTIDE SEQUENCE</scope>
    <source>
        <strain evidence="1">S2-11-2</strain>
    </source>
</reference>
<protein>
    <submittedName>
        <fullName evidence="1">Uncharacterized protein</fullName>
    </submittedName>
</protein>
<dbReference type="KEGG" id="bsei:KMZ68_14510"/>
<dbReference type="EMBL" id="CP076135">
    <property type="protein sequence ID" value="QWG16248.1"/>
    <property type="molecule type" value="Genomic_DNA"/>
</dbReference>
<name>A0A975NJD7_9BRAD</name>
<evidence type="ECO:0000313" key="2">
    <source>
        <dbReference type="Proteomes" id="UP000680805"/>
    </source>
</evidence>
<evidence type="ECO:0000313" key="1">
    <source>
        <dbReference type="EMBL" id="QWG16248.1"/>
    </source>
</evidence>
<proteinExistence type="predicted"/>
<sequence>MARNIGGLKINRQFELKCCTAGINPFTLLIHVLQPARLWPRHAQLEAVFLVVMRLDQRGGGARMPEYQPVSSPLIWAVERPRCPNCGRDRMLPSKFEASHHRFECQNCGRVEMMVVESDPMTSGALGWLAGELKPPT</sequence>
<dbReference type="Proteomes" id="UP000680805">
    <property type="component" value="Chromosome"/>
</dbReference>
<dbReference type="RefSeq" id="WP_215611983.1">
    <property type="nucleotide sequence ID" value="NZ_CP076135.1"/>
</dbReference>
<organism evidence="1 2">
    <name type="scientific">Bradyrhizobium sediminis</name>
    <dbReference type="NCBI Taxonomy" id="2840469"/>
    <lineage>
        <taxon>Bacteria</taxon>
        <taxon>Pseudomonadati</taxon>
        <taxon>Pseudomonadota</taxon>
        <taxon>Alphaproteobacteria</taxon>
        <taxon>Hyphomicrobiales</taxon>
        <taxon>Nitrobacteraceae</taxon>
        <taxon>Bradyrhizobium</taxon>
    </lineage>
</organism>
<dbReference type="AlphaFoldDB" id="A0A975NJD7"/>
<accession>A0A975NJD7</accession>
<gene>
    <name evidence="1" type="ORF">KMZ68_14510</name>
</gene>